<dbReference type="Proteomes" id="UP000176303">
    <property type="component" value="Unassembled WGS sequence"/>
</dbReference>
<protein>
    <recommendedName>
        <fullName evidence="3">ABC transporter substrate-binding protein</fullName>
    </recommendedName>
</protein>
<dbReference type="Gene3D" id="3.40.190.10">
    <property type="entry name" value="Periplasmic binding protein-like II"/>
    <property type="match status" value="1"/>
</dbReference>
<evidence type="ECO:0000313" key="1">
    <source>
        <dbReference type="EMBL" id="OGL74137.1"/>
    </source>
</evidence>
<reference evidence="1 2" key="1">
    <citation type="journal article" date="2016" name="Nat. Commun.">
        <title>Thousands of microbial genomes shed light on interconnected biogeochemical processes in an aquifer system.</title>
        <authorList>
            <person name="Anantharaman K."/>
            <person name="Brown C.T."/>
            <person name="Hug L.A."/>
            <person name="Sharon I."/>
            <person name="Castelle C.J."/>
            <person name="Probst A.J."/>
            <person name="Thomas B.C."/>
            <person name="Singh A."/>
            <person name="Wilkins M.J."/>
            <person name="Karaoz U."/>
            <person name="Brodie E.L."/>
            <person name="Williams K.H."/>
            <person name="Hubbard S.S."/>
            <person name="Banfield J.F."/>
        </authorList>
    </citation>
    <scope>NUCLEOTIDE SEQUENCE [LARGE SCALE GENOMIC DNA]</scope>
</reference>
<dbReference type="EMBL" id="MGDZ01000006">
    <property type="protein sequence ID" value="OGL74137.1"/>
    <property type="molecule type" value="Genomic_DNA"/>
</dbReference>
<evidence type="ECO:0000313" key="2">
    <source>
        <dbReference type="Proteomes" id="UP000176303"/>
    </source>
</evidence>
<comment type="caution">
    <text evidence="1">The sequence shown here is derived from an EMBL/GenBank/DDBJ whole genome shotgun (WGS) entry which is preliminary data.</text>
</comment>
<gene>
    <name evidence="1" type="ORF">A3D72_02525</name>
</gene>
<accession>A0A1F7U8U3</accession>
<dbReference type="STRING" id="1802391.A3D72_02525"/>
<proteinExistence type="predicted"/>
<evidence type="ECO:0008006" key="3">
    <source>
        <dbReference type="Google" id="ProtNLM"/>
    </source>
</evidence>
<name>A0A1F7U8U3_9BACT</name>
<dbReference type="PROSITE" id="PS51257">
    <property type="entry name" value="PROKAR_LIPOPROTEIN"/>
    <property type="match status" value="1"/>
</dbReference>
<dbReference type="InterPro" id="IPR050490">
    <property type="entry name" value="Bact_solute-bd_prot1"/>
</dbReference>
<dbReference type="SUPFAM" id="SSF53850">
    <property type="entry name" value="Periplasmic binding protein-like II"/>
    <property type="match status" value="1"/>
</dbReference>
<dbReference type="PANTHER" id="PTHR43649">
    <property type="entry name" value="ARABINOSE-BINDING PROTEIN-RELATED"/>
    <property type="match status" value="1"/>
</dbReference>
<dbReference type="AlphaFoldDB" id="A0A1F7U8U3"/>
<organism evidence="1 2">
    <name type="scientific">Candidatus Uhrbacteria bacterium RIFCSPHIGHO2_02_FULL_57_19</name>
    <dbReference type="NCBI Taxonomy" id="1802391"/>
    <lineage>
        <taxon>Bacteria</taxon>
        <taxon>Candidatus Uhriibacteriota</taxon>
    </lineage>
</organism>
<dbReference type="PANTHER" id="PTHR43649:SF12">
    <property type="entry name" value="DIACETYLCHITOBIOSE BINDING PROTEIN DASA"/>
    <property type="match status" value="1"/>
</dbReference>
<sequence length="459" mass="51268">MRRLLPLLLILPLLGLSCTKGVSQAVREASRPVTLKYWRVIDDADAFDEIIRAYRAIHPHVTIEYRKFRLEEYEDELLNALAEDRGPDIFTIHNTWMRGYQPKLLPLPSSLTLPFQEVRGTIKKETVTTIKQVPTLSIRKVQTDFVEQVGKDVILETTNEKRETVSQIWGLPLFMDSLALFYNRDLSSAAGIAEPPGTWSDFQAATKKLSRVDAQNKVLQAGAALGTARNVEQAFDILSLIMMQNRTQMADESGNATFHLIPRELAGRQTPPGEEALVFYTDFASPSKDVYTWNTSQPNSLEAFATGKAAMMLGYSYNIPQIRARAPKLNFAVAPAPQIAPGDQINYANYWLEVVSKKTERPNEAWDFIQFASSAEQVKKYLDVTKKPTALRALRAGQLEDLDIGVFANQILTAKSWYKGVDIAAAEEAFEEMIESVVVGAIPKQAISIAVGKVNQTIE</sequence>
<dbReference type="InterPro" id="IPR006059">
    <property type="entry name" value="SBP"/>
</dbReference>
<dbReference type="Pfam" id="PF01547">
    <property type="entry name" value="SBP_bac_1"/>
    <property type="match status" value="1"/>
</dbReference>